<organism evidence="10">
    <name type="scientific">Nyssomyia neivai</name>
    <dbReference type="NCBI Taxonomy" id="330878"/>
    <lineage>
        <taxon>Eukaryota</taxon>
        <taxon>Metazoa</taxon>
        <taxon>Ecdysozoa</taxon>
        <taxon>Arthropoda</taxon>
        <taxon>Hexapoda</taxon>
        <taxon>Insecta</taxon>
        <taxon>Pterygota</taxon>
        <taxon>Neoptera</taxon>
        <taxon>Endopterygota</taxon>
        <taxon>Diptera</taxon>
        <taxon>Nematocera</taxon>
        <taxon>Psychodoidea</taxon>
        <taxon>Psychodidae</taxon>
        <taxon>Nyssomyia</taxon>
    </lineage>
</organism>
<dbReference type="GO" id="GO:0005762">
    <property type="term" value="C:mitochondrial large ribosomal subunit"/>
    <property type="evidence" value="ECO:0007669"/>
    <property type="project" value="TreeGrafter"/>
</dbReference>
<evidence type="ECO:0000256" key="8">
    <source>
        <dbReference type="ARBA" id="ARBA00039444"/>
    </source>
</evidence>
<keyword evidence="6" id="KW-0687">Ribonucleoprotein</keyword>
<evidence type="ECO:0000256" key="1">
    <source>
        <dbReference type="ARBA" id="ARBA00004173"/>
    </source>
</evidence>
<dbReference type="InterPro" id="IPR035810">
    <property type="entry name" value="PEBP_euk"/>
</dbReference>
<evidence type="ECO:0000256" key="3">
    <source>
        <dbReference type="ARBA" id="ARBA00022980"/>
    </source>
</evidence>
<dbReference type="GO" id="GO:0005743">
    <property type="term" value="C:mitochondrial inner membrane"/>
    <property type="evidence" value="ECO:0007669"/>
    <property type="project" value="UniProtKB-ARBA"/>
</dbReference>
<keyword evidence="5" id="KW-0496">Mitochondrion</keyword>
<evidence type="ECO:0000256" key="9">
    <source>
        <dbReference type="ARBA" id="ARBA00041206"/>
    </source>
</evidence>
<evidence type="ECO:0000256" key="7">
    <source>
        <dbReference type="ARBA" id="ARBA00038016"/>
    </source>
</evidence>
<accession>A0A1L8DS88</accession>
<keyword evidence="2" id="KW-0809">Transit peptide</keyword>
<dbReference type="PANTHER" id="PTHR11362">
    <property type="entry name" value="PHOSPHATIDYLETHANOLAMINE-BINDING PROTEIN"/>
    <property type="match status" value="1"/>
</dbReference>
<proteinExistence type="inferred from homology"/>
<name>A0A1L8DS88_9DIPT</name>
<dbReference type="InterPro" id="IPR036610">
    <property type="entry name" value="PEBP-like_sf"/>
</dbReference>
<evidence type="ECO:0000256" key="2">
    <source>
        <dbReference type="ARBA" id="ARBA00022946"/>
    </source>
</evidence>
<keyword evidence="3 10" id="KW-0689">Ribosomal protein</keyword>
<sequence>MLKNILFRQFISRDSHKIVQIFLRHGHTIRGKRPGVARTLQQRLDELNYVDPELLKVVNIGLPAVKVPRSVVMKDRLRQNIRNNPEIEKLARMNQLEVNLEDVHGEWMKTTGPSDIKGLAEYYNIYKDLFGSAYFVPRVNLEILYPASSDNYNPVFYGNILSPEDAKVPPIVHFDHAFKLPKEKNESLWTLIMTTPDGHLEKSTGEYVHWLVTNITNGDVNSGDTIVPYLQPFPARGLGYHRYIFILYKQNAKVNFDKIRVSQTKDPAQRNFSTLEMYREHQNTLTPASLVFFQAEYDDSVRDVFHKVFDTSMLTFEYDKERNYIAPQKWFPLKRAFNTYMDMHRDPMEINKEFVQRKLAKTHPFDGPKAPLRFPMAHPIKNKPSWLVVEMKKERQGIGRINDYEDW</sequence>
<dbReference type="Pfam" id="PF01161">
    <property type="entry name" value="PBP"/>
    <property type="match status" value="1"/>
</dbReference>
<dbReference type="CDD" id="cd00866">
    <property type="entry name" value="PEBP_euk"/>
    <property type="match status" value="1"/>
</dbReference>
<evidence type="ECO:0000313" key="10">
    <source>
        <dbReference type="EMBL" id="JAV09322.1"/>
    </source>
</evidence>
<evidence type="ECO:0000256" key="6">
    <source>
        <dbReference type="ARBA" id="ARBA00023274"/>
    </source>
</evidence>
<dbReference type="AlphaFoldDB" id="A0A1L8DS88"/>
<keyword evidence="4" id="KW-0175">Coiled coil</keyword>
<dbReference type="EMBL" id="GFDF01004762">
    <property type="protein sequence ID" value="JAV09322.1"/>
    <property type="molecule type" value="Transcribed_RNA"/>
</dbReference>
<comment type="similarity">
    <text evidence="7">Belongs to the phosphatidylethanolamine-binding protein family. Mitochondrion-specific ribosomal protein mL38 subfamily.</text>
</comment>
<protein>
    <recommendedName>
        <fullName evidence="8">Large ribosomal subunit protein mL38</fullName>
    </recommendedName>
    <alternativeName>
        <fullName evidence="9">39S ribosomal protein L38, mitochondrial</fullName>
    </alternativeName>
</protein>
<dbReference type="FunFam" id="3.90.280.10:FF:000002">
    <property type="entry name" value="39S ribosomal protein L38, mitochondrial"/>
    <property type="match status" value="1"/>
</dbReference>
<dbReference type="InterPro" id="IPR008914">
    <property type="entry name" value="PEBP"/>
</dbReference>
<evidence type="ECO:0000256" key="4">
    <source>
        <dbReference type="ARBA" id="ARBA00023054"/>
    </source>
</evidence>
<dbReference type="Gene3D" id="3.90.280.10">
    <property type="entry name" value="PEBP-like"/>
    <property type="match status" value="1"/>
</dbReference>
<reference evidence="10" key="1">
    <citation type="submission" date="2016-12" db="EMBL/GenBank/DDBJ databases">
        <title>An insight into the sialome and mialome of the sand fly, Nyssomyia neivai.</title>
        <authorList>
            <person name="Sebastian V."/>
            <person name="Goulart T.M."/>
            <person name="Oliveira W."/>
            <person name="Calvo E."/>
            <person name="Oliveira L.F."/>
            <person name="Pinto M.C."/>
            <person name="Rosselino A.M."/>
            <person name="Ribeiro J.M."/>
        </authorList>
    </citation>
    <scope>NUCLEOTIDE SEQUENCE</scope>
</reference>
<dbReference type="SUPFAM" id="SSF49777">
    <property type="entry name" value="PEBP-like"/>
    <property type="match status" value="1"/>
</dbReference>
<evidence type="ECO:0000256" key="5">
    <source>
        <dbReference type="ARBA" id="ARBA00023128"/>
    </source>
</evidence>
<comment type="subcellular location">
    <subcellularLocation>
        <location evidence="1">Mitochondrion</location>
    </subcellularLocation>
</comment>
<dbReference type="PANTHER" id="PTHR11362:SF133">
    <property type="entry name" value="LARGE RIBOSOMAL SUBUNIT PROTEIN ML38"/>
    <property type="match status" value="1"/>
</dbReference>